<sequence length="295" mass="32828">MEAFCLNGKINQEILSVWVKIFFPLWRKSVMRKTRNTQQPHPNHLRSYLVALGMTYEEAGAAVGLPPTGIWRPANGERKLQLEVAIRLWKAFGFPAEDVGHLYVKEPCPEYFALHNVEWKGPLPKGASVKRIPGVKIRLIPVIGAVQAGVFSEALEVPDDERYSVSYPTDDGYPASLNRYALEVKGQSMNRVFPDGSVVCVIDYSELGRPPETGDFVVVRRRDSYGPGVEATVKALQILDDGSACLWPQSTDPNFQQPIILKAPDLETPDNAGIPEIQIKSLVVGMIKTRLRATF</sequence>
<comment type="caution">
    <text evidence="2">The sequence shown here is derived from an EMBL/GenBank/DDBJ whole genome shotgun (WGS) entry which is preliminary data.</text>
</comment>
<dbReference type="CDD" id="cd06529">
    <property type="entry name" value="S24_LexA-like"/>
    <property type="match status" value="1"/>
</dbReference>
<dbReference type="PROSITE" id="PS50943">
    <property type="entry name" value="HTH_CROC1"/>
    <property type="match status" value="1"/>
</dbReference>
<dbReference type="InterPro" id="IPR015927">
    <property type="entry name" value="Peptidase_S24_S26A/B/C"/>
</dbReference>
<feature type="domain" description="HTH cro/C1-type" evidence="1">
    <location>
        <begin position="45"/>
        <end position="99"/>
    </location>
</feature>
<dbReference type="SUPFAM" id="SSF51306">
    <property type="entry name" value="LexA/Signal peptidase"/>
    <property type="match status" value="1"/>
</dbReference>
<reference evidence="2" key="1">
    <citation type="submission" date="2022-07" db="EMBL/GenBank/DDBJ databases">
        <title>Bombella genomes.</title>
        <authorList>
            <person name="Harer L."/>
            <person name="Styblova S."/>
            <person name="Ehrmann M."/>
        </authorList>
    </citation>
    <scope>NUCLEOTIDE SEQUENCE</scope>
    <source>
        <strain evidence="2">TMW 2.2559</strain>
    </source>
</reference>
<keyword evidence="3" id="KW-1185">Reference proteome</keyword>
<protein>
    <recommendedName>
        <fullName evidence="1">HTH cro/C1-type domain-containing protein</fullName>
    </recommendedName>
</protein>
<dbReference type="InterPro" id="IPR010982">
    <property type="entry name" value="Lambda_DNA-bd_dom_sf"/>
</dbReference>
<dbReference type="SUPFAM" id="SSF47413">
    <property type="entry name" value="lambda repressor-like DNA-binding domains"/>
    <property type="match status" value="1"/>
</dbReference>
<dbReference type="SMART" id="SM00530">
    <property type="entry name" value="HTH_XRE"/>
    <property type="match status" value="1"/>
</dbReference>
<dbReference type="Gene3D" id="2.10.109.10">
    <property type="entry name" value="Umud Fragment, subunit A"/>
    <property type="match status" value="1"/>
</dbReference>
<accession>A0ABT3WE02</accession>
<organism evidence="2 3">
    <name type="scientific">Bombella dulcis</name>
    <dbReference type="NCBI Taxonomy" id="2967339"/>
    <lineage>
        <taxon>Bacteria</taxon>
        <taxon>Pseudomonadati</taxon>
        <taxon>Pseudomonadota</taxon>
        <taxon>Alphaproteobacteria</taxon>
        <taxon>Acetobacterales</taxon>
        <taxon>Acetobacteraceae</taxon>
        <taxon>Bombella</taxon>
    </lineage>
</organism>
<evidence type="ECO:0000313" key="2">
    <source>
        <dbReference type="EMBL" id="MCX5616022.1"/>
    </source>
</evidence>
<dbReference type="InterPro" id="IPR039418">
    <property type="entry name" value="LexA-like"/>
</dbReference>
<evidence type="ECO:0000259" key="1">
    <source>
        <dbReference type="PROSITE" id="PS50943"/>
    </source>
</evidence>
<gene>
    <name evidence="2" type="ORF">NQF87_03405</name>
</gene>
<dbReference type="InterPro" id="IPR001387">
    <property type="entry name" value="Cro/C1-type_HTH"/>
</dbReference>
<dbReference type="RefSeq" id="WP_266126993.1">
    <property type="nucleotide sequence ID" value="NZ_JANIDV010000001.1"/>
</dbReference>
<dbReference type="Pfam" id="PF00717">
    <property type="entry name" value="Peptidase_S24"/>
    <property type="match status" value="1"/>
</dbReference>
<evidence type="ECO:0000313" key="3">
    <source>
        <dbReference type="Proteomes" id="UP001165633"/>
    </source>
</evidence>
<proteinExistence type="predicted"/>
<dbReference type="CDD" id="cd00093">
    <property type="entry name" value="HTH_XRE"/>
    <property type="match status" value="1"/>
</dbReference>
<dbReference type="Gene3D" id="1.10.260.40">
    <property type="entry name" value="lambda repressor-like DNA-binding domains"/>
    <property type="match status" value="1"/>
</dbReference>
<name>A0ABT3WE02_9PROT</name>
<dbReference type="Proteomes" id="UP001165633">
    <property type="component" value="Unassembled WGS sequence"/>
</dbReference>
<dbReference type="EMBL" id="JANIDV010000001">
    <property type="protein sequence ID" value="MCX5616022.1"/>
    <property type="molecule type" value="Genomic_DNA"/>
</dbReference>
<dbReference type="InterPro" id="IPR036286">
    <property type="entry name" value="LexA/Signal_pep-like_sf"/>
</dbReference>